<dbReference type="PANTHER" id="PTHR12001:SF69">
    <property type="entry name" value="ALL TRANS-POLYPRENYL-DIPHOSPHATE SYNTHASE PDSS1"/>
    <property type="match status" value="1"/>
</dbReference>
<keyword evidence="6" id="KW-0460">Magnesium</keyword>
<accession>A0ABY7U502</accession>
<dbReference type="Proteomes" id="UP001220064">
    <property type="component" value="Chromosome"/>
</dbReference>
<dbReference type="InterPro" id="IPR008949">
    <property type="entry name" value="Isoprenoid_synthase_dom_sf"/>
</dbReference>
<dbReference type="EC" id="2.5.1.30" evidence="8"/>
<dbReference type="InterPro" id="IPR000092">
    <property type="entry name" value="Polyprenyl_synt"/>
</dbReference>
<evidence type="ECO:0000313" key="9">
    <source>
        <dbReference type="Proteomes" id="UP001220064"/>
    </source>
</evidence>
<dbReference type="SFLD" id="SFLDG01017">
    <property type="entry name" value="Polyprenyl_Transferase_Like"/>
    <property type="match status" value="1"/>
</dbReference>
<name>A0ABY7U502_9CORY</name>
<dbReference type="SFLD" id="SFLDS00005">
    <property type="entry name" value="Isoprenoid_Synthase_Type_I"/>
    <property type="match status" value="1"/>
</dbReference>
<comment type="pathway">
    <text evidence="2">Isoprenoid biosynthesis.</text>
</comment>
<comment type="cofactor">
    <cofactor evidence="1">
        <name>Mg(2+)</name>
        <dbReference type="ChEBI" id="CHEBI:18420"/>
    </cofactor>
</comment>
<evidence type="ECO:0000256" key="5">
    <source>
        <dbReference type="ARBA" id="ARBA00022723"/>
    </source>
</evidence>
<sequence>MDLGDEQLNQRIADGMSRVEENLREEIQRGERFLHEKAMHLAAAGGKRFRPLMALLASEFGERPGNEEVINAATAVEMVHMATLYHDDVMDEANRRRGVDSANARWGNSVAILAGDALLAHSTRLMSTLGMSTVRKFSDTFEELVTGQMRETIGAGEANPVEHYRKVIWEKTAVLIALPSYLGATHAGAPAEHAESLERLGGALGMIFQIIDDIIDIFSESTESGKTPGTDLREGVFTLPVLYALEHDSAAAQELRGMLSGALTADADVEKALELIKQTDGRERALADVDSYRRQVVAELDRLPAGPANEALRRLTSATVERVG</sequence>
<dbReference type="Pfam" id="PF00348">
    <property type="entry name" value="polyprenyl_synt"/>
    <property type="match status" value="1"/>
</dbReference>
<evidence type="ECO:0000256" key="2">
    <source>
        <dbReference type="ARBA" id="ARBA00005128"/>
    </source>
</evidence>
<dbReference type="InterPro" id="IPR033749">
    <property type="entry name" value="Polyprenyl_synt_CS"/>
</dbReference>
<evidence type="ECO:0000256" key="7">
    <source>
        <dbReference type="RuleBase" id="RU004466"/>
    </source>
</evidence>
<dbReference type="Gene3D" id="1.10.600.10">
    <property type="entry name" value="Farnesyl Diphosphate Synthase"/>
    <property type="match status" value="1"/>
</dbReference>
<dbReference type="EMBL" id="CP063189">
    <property type="protein sequence ID" value="WCZ31762.1"/>
    <property type="molecule type" value="Genomic_DNA"/>
</dbReference>
<comment type="similarity">
    <text evidence="3 7">Belongs to the FPP/GGPP synthase family.</text>
</comment>
<evidence type="ECO:0000256" key="1">
    <source>
        <dbReference type="ARBA" id="ARBA00001946"/>
    </source>
</evidence>
<gene>
    <name evidence="8" type="primary">hepT</name>
    <name evidence="8" type="ORF">CMASS_01495</name>
</gene>
<evidence type="ECO:0000256" key="3">
    <source>
        <dbReference type="ARBA" id="ARBA00006706"/>
    </source>
</evidence>
<keyword evidence="9" id="KW-1185">Reference proteome</keyword>
<evidence type="ECO:0000256" key="6">
    <source>
        <dbReference type="ARBA" id="ARBA00022842"/>
    </source>
</evidence>
<evidence type="ECO:0000313" key="8">
    <source>
        <dbReference type="EMBL" id="WCZ31762.1"/>
    </source>
</evidence>
<reference evidence="8 9" key="1">
    <citation type="submission" date="2020-10" db="EMBL/GenBank/DDBJ databases">
        <title>Complete genome sequence of Corynebacterium massiliense DSM 45435, type strain of Corynebacterium massiliense.</title>
        <authorList>
            <person name="Busche T."/>
            <person name="Kalinowski J."/>
            <person name="Ruckert C."/>
        </authorList>
    </citation>
    <scope>NUCLEOTIDE SEQUENCE [LARGE SCALE GENOMIC DNA]</scope>
    <source>
        <strain evidence="8 9">DSM 45435</strain>
    </source>
</reference>
<dbReference type="PROSITE" id="PS00444">
    <property type="entry name" value="POLYPRENYL_SYNTHASE_2"/>
    <property type="match status" value="1"/>
</dbReference>
<proteinExistence type="inferred from homology"/>
<protein>
    <submittedName>
        <fullName evidence="8">Heptaprenyl diphosphate synthase component 2</fullName>
        <ecNumber evidence="8">2.5.1.30</ecNumber>
    </submittedName>
</protein>
<dbReference type="GO" id="GO:0000010">
    <property type="term" value="F:heptaprenyl diphosphate synthase activity"/>
    <property type="evidence" value="ECO:0007669"/>
    <property type="project" value="UniProtKB-EC"/>
</dbReference>
<dbReference type="PANTHER" id="PTHR12001">
    <property type="entry name" value="GERANYLGERANYL PYROPHOSPHATE SYNTHASE"/>
    <property type="match status" value="1"/>
</dbReference>
<dbReference type="CDD" id="cd00685">
    <property type="entry name" value="Trans_IPPS_HT"/>
    <property type="match status" value="1"/>
</dbReference>
<dbReference type="SUPFAM" id="SSF48576">
    <property type="entry name" value="Terpenoid synthases"/>
    <property type="match status" value="1"/>
</dbReference>
<organism evidence="8 9">
    <name type="scientific">Corynebacterium massiliense DSM 45435</name>
    <dbReference type="NCBI Taxonomy" id="1121364"/>
    <lineage>
        <taxon>Bacteria</taxon>
        <taxon>Bacillati</taxon>
        <taxon>Actinomycetota</taxon>
        <taxon>Actinomycetes</taxon>
        <taxon>Mycobacteriales</taxon>
        <taxon>Corynebacteriaceae</taxon>
        <taxon>Corynebacterium</taxon>
    </lineage>
</organism>
<evidence type="ECO:0000256" key="4">
    <source>
        <dbReference type="ARBA" id="ARBA00022679"/>
    </source>
</evidence>
<keyword evidence="4 7" id="KW-0808">Transferase</keyword>
<keyword evidence="5" id="KW-0479">Metal-binding</keyword>